<dbReference type="Proteomes" id="UP000053989">
    <property type="component" value="Unassembled WGS sequence"/>
</dbReference>
<reference evidence="2" key="2">
    <citation type="submission" date="2015-01" db="EMBL/GenBank/DDBJ databases">
        <title>Evolutionary Origins and Diversification of the Mycorrhizal Mutualists.</title>
        <authorList>
            <consortium name="DOE Joint Genome Institute"/>
            <consortium name="Mycorrhizal Genomics Consortium"/>
            <person name="Kohler A."/>
            <person name="Kuo A."/>
            <person name="Nagy L.G."/>
            <person name="Floudas D."/>
            <person name="Copeland A."/>
            <person name="Barry K.W."/>
            <person name="Cichocki N."/>
            <person name="Veneault-Fourrey C."/>
            <person name="LaButti K."/>
            <person name="Lindquist E.A."/>
            <person name="Lipzen A."/>
            <person name="Lundell T."/>
            <person name="Morin E."/>
            <person name="Murat C."/>
            <person name="Riley R."/>
            <person name="Ohm R."/>
            <person name="Sun H."/>
            <person name="Tunlid A."/>
            <person name="Henrissat B."/>
            <person name="Grigoriev I.V."/>
            <person name="Hibbett D.S."/>
            <person name="Martin F."/>
        </authorList>
    </citation>
    <scope>NUCLEOTIDE SEQUENCE [LARGE SCALE GENOMIC DNA]</scope>
    <source>
        <strain evidence="2">Foug A</strain>
    </source>
</reference>
<dbReference type="EMBL" id="KN822039">
    <property type="protein sequence ID" value="KIM62841.1"/>
    <property type="molecule type" value="Genomic_DNA"/>
</dbReference>
<keyword evidence="2" id="KW-1185">Reference proteome</keyword>
<accession>A0A0C3E474</accession>
<proteinExistence type="predicted"/>
<name>A0A0C3E474_9AGAM</name>
<organism evidence="1 2">
    <name type="scientific">Scleroderma citrinum Foug A</name>
    <dbReference type="NCBI Taxonomy" id="1036808"/>
    <lineage>
        <taxon>Eukaryota</taxon>
        <taxon>Fungi</taxon>
        <taxon>Dikarya</taxon>
        <taxon>Basidiomycota</taxon>
        <taxon>Agaricomycotina</taxon>
        <taxon>Agaricomycetes</taxon>
        <taxon>Agaricomycetidae</taxon>
        <taxon>Boletales</taxon>
        <taxon>Sclerodermatineae</taxon>
        <taxon>Sclerodermataceae</taxon>
        <taxon>Scleroderma</taxon>
    </lineage>
</organism>
<protein>
    <submittedName>
        <fullName evidence="1">Uncharacterized protein</fullName>
    </submittedName>
</protein>
<evidence type="ECO:0000313" key="1">
    <source>
        <dbReference type="EMBL" id="KIM62841.1"/>
    </source>
</evidence>
<dbReference type="AlphaFoldDB" id="A0A0C3E474"/>
<reference evidence="1 2" key="1">
    <citation type="submission" date="2014-04" db="EMBL/GenBank/DDBJ databases">
        <authorList>
            <consortium name="DOE Joint Genome Institute"/>
            <person name="Kuo A."/>
            <person name="Kohler A."/>
            <person name="Nagy L.G."/>
            <person name="Floudas D."/>
            <person name="Copeland A."/>
            <person name="Barry K.W."/>
            <person name="Cichocki N."/>
            <person name="Veneault-Fourrey C."/>
            <person name="LaButti K."/>
            <person name="Lindquist E.A."/>
            <person name="Lipzen A."/>
            <person name="Lundell T."/>
            <person name="Morin E."/>
            <person name="Murat C."/>
            <person name="Sun H."/>
            <person name="Tunlid A."/>
            <person name="Henrissat B."/>
            <person name="Grigoriev I.V."/>
            <person name="Hibbett D.S."/>
            <person name="Martin F."/>
            <person name="Nordberg H.P."/>
            <person name="Cantor M.N."/>
            <person name="Hua S.X."/>
        </authorList>
    </citation>
    <scope>NUCLEOTIDE SEQUENCE [LARGE SCALE GENOMIC DNA]</scope>
    <source>
        <strain evidence="1 2">Foug A</strain>
    </source>
</reference>
<dbReference type="InParanoid" id="A0A0C3E474"/>
<dbReference type="HOGENOM" id="CLU_2943144_0_0_1"/>
<evidence type="ECO:0000313" key="2">
    <source>
        <dbReference type="Proteomes" id="UP000053989"/>
    </source>
</evidence>
<sequence length="60" mass="6834">MPTVTAKMFVERKSYVEKQSYHIAQLVSLGTHKDSYATFLPHFQPMITTMELLANICTGK</sequence>
<gene>
    <name evidence="1" type="ORF">SCLCIDRAFT_1214630</name>
</gene>